<accession>A0A4R2EAV9</accession>
<dbReference type="OrthoDB" id="9795204at2"/>
<comment type="caution">
    <text evidence="1">The sequence shown here is derived from an EMBL/GenBank/DDBJ whole genome shotgun (WGS) entry which is preliminary data.</text>
</comment>
<name>A0A4R2EAV9_9BACT</name>
<reference evidence="1 2" key="1">
    <citation type="submission" date="2019-03" db="EMBL/GenBank/DDBJ databases">
        <title>Genomic Encyclopedia of Archaeal and Bacterial Type Strains, Phase II (KMG-II): from individual species to whole genera.</title>
        <authorList>
            <person name="Goeker M."/>
        </authorList>
    </citation>
    <scope>NUCLEOTIDE SEQUENCE [LARGE SCALE GENOMIC DNA]</scope>
    <source>
        <strain evidence="1 2">RL-C</strain>
    </source>
</reference>
<evidence type="ECO:0000313" key="1">
    <source>
        <dbReference type="EMBL" id="TCN65443.1"/>
    </source>
</evidence>
<dbReference type="Proteomes" id="UP000294830">
    <property type="component" value="Unassembled WGS sequence"/>
</dbReference>
<sequence>MSRELYNVDELKVMRLAEEALERGASRLVEIRNFALKSGYKKIGLAHCMAVSKEAAVVKEFLSNDFEVLSIDCKIGKLPKSEFLGDGAVGISCNPMGQAEYLTANGSEMNIVMGLCVGHDMVFGMNSKVPTTTLLVKDRVHKHNPLEGIKNIGEKAL</sequence>
<dbReference type="AlphaFoldDB" id="A0A4R2EAV9"/>
<organism evidence="1 2">
    <name type="scientific">Acetobacteroides hydrogenigenes</name>
    <dbReference type="NCBI Taxonomy" id="979970"/>
    <lineage>
        <taxon>Bacteria</taxon>
        <taxon>Pseudomonadati</taxon>
        <taxon>Bacteroidota</taxon>
        <taxon>Bacteroidia</taxon>
        <taxon>Bacteroidales</taxon>
        <taxon>Rikenellaceae</taxon>
        <taxon>Acetobacteroides</taxon>
    </lineage>
</organism>
<dbReference type="Pfam" id="PF08901">
    <property type="entry name" value="DUF1847"/>
    <property type="match status" value="1"/>
</dbReference>
<dbReference type="InterPro" id="IPR014997">
    <property type="entry name" value="DUF1847"/>
</dbReference>
<gene>
    <name evidence="1" type="ORF">CLV25_111123</name>
</gene>
<keyword evidence="2" id="KW-1185">Reference proteome</keyword>
<protein>
    <submittedName>
        <fullName evidence="1">Putative metal-binding protein</fullName>
    </submittedName>
</protein>
<proteinExistence type="predicted"/>
<dbReference type="EMBL" id="SLWB01000011">
    <property type="protein sequence ID" value="TCN65443.1"/>
    <property type="molecule type" value="Genomic_DNA"/>
</dbReference>
<dbReference type="RefSeq" id="WP_131839819.1">
    <property type="nucleotide sequence ID" value="NZ_SLWB01000011.1"/>
</dbReference>
<evidence type="ECO:0000313" key="2">
    <source>
        <dbReference type="Proteomes" id="UP000294830"/>
    </source>
</evidence>